<comment type="caution">
    <text evidence="1">The sequence shown here is derived from an EMBL/GenBank/DDBJ whole genome shotgun (WGS) entry which is preliminary data.</text>
</comment>
<gene>
    <name evidence="1" type="ORF">MBORA_11190</name>
</gene>
<reference evidence="2" key="1">
    <citation type="journal article" date="2016" name="Genome Announc.">
        <title>Draft Genome Sequences of Methanobrevibacter curvatus DSM11111, Methanobrevibacter cuticularis DSM11139, Methanobrevibacter filiformis DSM11501, and Methanobrevibacter oralis DSM7256.</title>
        <authorList>
            <person name="Poehlein A."/>
            <person name="Seedorf H."/>
        </authorList>
    </citation>
    <scope>NUCLEOTIDE SEQUENCE [LARGE SCALE GENOMIC DNA]</scope>
    <source>
        <strain evidence="2">DSM 7256 / JCM 30027 / ZR</strain>
    </source>
</reference>
<dbReference type="PATRIC" id="fig|66851.6.peg.1223"/>
<dbReference type="EMBL" id="LWMU01000068">
    <property type="protein sequence ID" value="KZX12560.1"/>
    <property type="molecule type" value="Genomic_DNA"/>
</dbReference>
<keyword evidence="2" id="KW-1185">Reference proteome</keyword>
<accession>A0A162FN69</accession>
<proteinExistence type="predicted"/>
<evidence type="ECO:0000313" key="2">
    <source>
        <dbReference type="Proteomes" id="UP000077428"/>
    </source>
</evidence>
<protein>
    <submittedName>
        <fullName evidence="1">Uncharacterized protein</fullName>
    </submittedName>
</protein>
<organism evidence="1 2">
    <name type="scientific">Methanobrevibacter oralis</name>
    <dbReference type="NCBI Taxonomy" id="66851"/>
    <lineage>
        <taxon>Archaea</taxon>
        <taxon>Methanobacteriati</taxon>
        <taxon>Methanobacteriota</taxon>
        <taxon>Methanomada group</taxon>
        <taxon>Methanobacteria</taxon>
        <taxon>Methanobacteriales</taxon>
        <taxon>Methanobacteriaceae</taxon>
        <taxon>Methanobrevibacter</taxon>
    </lineage>
</organism>
<evidence type="ECO:0000313" key="1">
    <source>
        <dbReference type="EMBL" id="KZX12560.1"/>
    </source>
</evidence>
<dbReference type="STRING" id="66851.MBORA_11190"/>
<sequence>MVEVLVIHQIANDVGACVNKADFVDGSRYLEGFEENTLTYRRIDQELDVLLIFHIKLM</sequence>
<dbReference type="AlphaFoldDB" id="A0A162FN69"/>
<name>A0A162FN69_METOA</name>
<dbReference type="Proteomes" id="UP000077428">
    <property type="component" value="Unassembled WGS sequence"/>
</dbReference>